<proteinExistence type="predicted"/>
<protein>
    <submittedName>
        <fullName evidence="2">Uncharacterized protein</fullName>
    </submittedName>
</protein>
<reference evidence="2 3" key="1">
    <citation type="journal article" date="2015" name="Proc. Natl. Acad. Sci. U.S.A.">
        <title>The resurrection genome of Boea hygrometrica: A blueprint for survival of dehydration.</title>
        <authorList>
            <person name="Xiao L."/>
            <person name="Yang G."/>
            <person name="Zhang L."/>
            <person name="Yang X."/>
            <person name="Zhao S."/>
            <person name="Ji Z."/>
            <person name="Zhou Q."/>
            <person name="Hu M."/>
            <person name="Wang Y."/>
            <person name="Chen M."/>
            <person name="Xu Y."/>
            <person name="Jin H."/>
            <person name="Xiao X."/>
            <person name="Hu G."/>
            <person name="Bao F."/>
            <person name="Hu Y."/>
            <person name="Wan P."/>
            <person name="Li L."/>
            <person name="Deng X."/>
            <person name="Kuang T."/>
            <person name="Xiang C."/>
            <person name="Zhu J.K."/>
            <person name="Oliver M.J."/>
            <person name="He Y."/>
        </authorList>
    </citation>
    <scope>NUCLEOTIDE SEQUENCE [LARGE SCALE GENOMIC DNA]</scope>
    <source>
        <strain evidence="3">cv. XS01</strain>
    </source>
</reference>
<evidence type="ECO:0000313" key="2">
    <source>
        <dbReference type="EMBL" id="KZV16349.1"/>
    </source>
</evidence>
<feature type="region of interest" description="Disordered" evidence="1">
    <location>
        <begin position="1"/>
        <end position="31"/>
    </location>
</feature>
<name>A0A2Z7A4H4_9LAMI</name>
<sequence>MDDVRELCHSSRRLSHSLNTKPFGAESPTSSLLSKSERIPLEDFDCSDLRYNPLLLPAPQELLATPLHTKPASCVSNNTSLTFQ</sequence>
<organism evidence="2 3">
    <name type="scientific">Dorcoceras hygrometricum</name>
    <dbReference type="NCBI Taxonomy" id="472368"/>
    <lineage>
        <taxon>Eukaryota</taxon>
        <taxon>Viridiplantae</taxon>
        <taxon>Streptophyta</taxon>
        <taxon>Embryophyta</taxon>
        <taxon>Tracheophyta</taxon>
        <taxon>Spermatophyta</taxon>
        <taxon>Magnoliopsida</taxon>
        <taxon>eudicotyledons</taxon>
        <taxon>Gunneridae</taxon>
        <taxon>Pentapetalae</taxon>
        <taxon>asterids</taxon>
        <taxon>lamiids</taxon>
        <taxon>Lamiales</taxon>
        <taxon>Gesneriaceae</taxon>
        <taxon>Didymocarpoideae</taxon>
        <taxon>Trichosporeae</taxon>
        <taxon>Loxocarpinae</taxon>
        <taxon>Dorcoceras</taxon>
    </lineage>
</organism>
<gene>
    <name evidence="2" type="ORF">F511_35927</name>
</gene>
<keyword evidence="3" id="KW-1185">Reference proteome</keyword>
<dbReference type="AlphaFoldDB" id="A0A2Z7A4H4"/>
<accession>A0A2Z7A4H4</accession>
<dbReference type="Proteomes" id="UP000250235">
    <property type="component" value="Unassembled WGS sequence"/>
</dbReference>
<evidence type="ECO:0000313" key="3">
    <source>
        <dbReference type="Proteomes" id="UP000250235"/>
    </source>
</evidence>
<dbReference type="EMBL" id="KV019077">
    <property type="protein sequence ID" value="KZV16349.1"/>
    <property type="molecule type" value="Genomic_DNA"/>
</dbReference>
<evidence type="ECO:0000256" key="1">
    <source>
        <dbReference type="SAM" id="MobiDB-lite"/>
    </source>
</evidence>